<keyword evidence="2" id="KW-0812">Transmembrane</keyword>
<dbReference type="Proteomes" id="UP000054537">
    <property type="component" value="Unassembled WGS sequence"/>
</dbReference>
<comment type="caution">
    <text evidence="4">The sequence shown here is derived from an EMBL/GenBank/DDBJ whole genome shotgun (WGS) entry which is preliminary data.</text>
</comment>
<evidence type="ECO:0000313" key="4">
    <source>
        <dbReference type="EMBL" id="KHD77423.1"/>
    </source>
</evidence>
<organism evidence="4 5">
    <name type="scientific">Actinoplanes utahensis</name>
    <dbReference type="NCBI Taxonomy" id="1869"/>
    <lineage>
        <taxon>Bacteria</taxon>
        <taxon>Bacillati</taxon>
        <taxon>Actinomycetota</taxon>
        <taxon>Actinomycetes</taxon>
        <taxon>Micromonosporales</taxon>
        <taxon>Micromonosporaceae</taxon>
        <taxon>Actinoplanes</taxon>
    </lineage>
</organism>
<protein>
    <recommendedName>
        <fullName evidence="6">Esterase-like activity of phytase family protein</fullName>
    </recommendedName>
</protein>
<reference evidence="4 5" key="1">
    <citation type="submission" date="2014-10" db="EMBL/GenBank/DDBJ databases">
        <title>Draft genome sequence of Actinoplanes utahensis NRRL 12052.</title>
        <authorList>
            <person name="Velasco-Bucheli B."/>
            <person name="del Cerro C."/>
            <person name="Hormigo D."/>
            <person name="Garcia J.L."/>
            <person name="Acebal C."/>
            <person name="Arroyo M."/>
            <person name="de la Mata I."/>
        </authorList>
    </citation>
    <scope>NUCLEOTIDE SEQUENCE [LARGE SCALE GENOMIC DNA]</scope>
    <source>
        <strain evidence="4 5">NRRL 12052</strain>
    </source>
</reference>
<feature type="chain" id="PRO_5039155397" description="Esterase-like activity of phytase family protein" evidence="3">
    <location>
        <begin position="30"/>
        <end position="362"/>
    </location>
</feature>
<dbReference type="STRING" id="1869.MB27_11885"/>
<evidence type="ECO:0000256" key="1">
    <source>
        <dbReference type="SAM" id="MobiDB-lite"/>
    </source>
</evidence>
<evidence type="ECO:0000256" key="3">
    <source>
        <dbReference type="SAM" id="SignalP"/>
    </source>
</evidence>
<evidence type="ECO:0000256" key="2">
    <source>
        <dbReference type="SAM" id="Phobius"/>
    </source>
</evidence>
<proteinExistence type="predicted"/>
<accession>A0A0A6UQV6</accession>
<evidence type="ECO:0000313" key="5">
    <source>
        <dbReference type="Proteomes" id="UP000054537"/>
    </source>
</evidence>
<feature type="region of interest" description="Disordered" evidence="1">
    <location>
        <begin position="299"/>
        <end position="327"/>
    </location>
</feature>
<name>A0A0A6UQV6_ACTUT</name>
<evidence type="ECO:0008006" key="6">
    <source>
        <dbReference type="Google" id="ProtNLM"/>
    </source>
</evidence>
<feature type="compositionally biased region" description="Low complexity" evidence="1">
    <location>
        <begin position="309"/>
        <end position="327"/>
    </location>
</feature>
<dbReference type="InterPro" id="IPR011042">
    <property type="entry name" value="6-blade_b-propeller_TolB-like"/>
</dbReference>
<dbReference type="EMBL" id="JRTT01000011">
    <property type="protein sequence ID" value="KHD77423.1"/>
    <property type="molecule type" value="Genomic_DNA"/>
</dbReference>
<gene>
    <name evidence="4" type="ORF">MB27_11885</name>
</gene>
<dbReference type="Gene3D" id="2.120.10.30">
    <property type="entry name" value="TolB, C-terminal domain"/>
    <property type="match status" value="1"/>
</dbReference>
<feature type="signal peptide" evidence="3">
    <location>
        <begin position="1"/>
        <end position="29"/>
    </location>
</feature>
<dbReference type="SUPFAM" id="SSF101898">
    <property type="entry name" value="NHL repeat"/>
    <property type="match status" value="1"/>
</dbReference>
<feature type="transmembrane region" description="Helical" evidence="2">
    <location>
        <begin position="333"/>
        <end position="356"/>
    </location>
</feature>
<keyword evidence="2" id="KW-1133">Transmembrane helix</keyword>
<keyword evidence="3" id="KW-0732">Signal</keyword>
<sequence>MTLLSAGTALIISLAATPLAPGLAAAAWAAGDTACRVGDERLVEISGLVADRDGYVVVNDGADDAAGRRIFYLNRNCKVVRTVAYPSRPRDTEDLARDADGTLWVGDIGDNGQNRDDVGVWRLAPGASAPTLFRLSYPDGAHDAEALLVGGDGIPIVVTKDPFTAGVYVPAGPLRAGATTPLRRAGDFAIPVTATSNPFGFKGRLVVTGGAVSPDGRRAALRTYADAFEFDVPGGDGTGAGPTADALVGAITGGAARTIALPDEPQGESLAYSADGSALLTVSEMTGQAKRADLLRYPRPDAAPQPAVTSSTASGPPSSGTAPAASSAAGSRLPLGAIVAGVALAAAAGAIGLLVARRSRRH</sequence>
<dbReference type="eggNOG" id="COG3386">
    <property type="taxonomic scope" value="Bacteria"/>
</dbReference>
<keyword evidence="2" id="KW-0472">Membrane</keyword>
<dbReference type="RefSeq" id="WP_043524337.1">
    <property type="nucleotide sequence ID" value="NZ_BAABKU010000054.1"/>
</dbReference>
<dbReference type="AlphaFoldDB" id="A0A0A6UQV6"/>
<keyword evidence="5" id="KW-1185">Reference proteome</keyword>